<dbReference type="InterPro" id="IPR002156">
    <property type="entry name" value="RNaseH_domain"/>
</dbReference>
<keyword evidence="8 11" id="KW-0255">Endonuclease</keyword>
<name>A0A4U5TU98_9FLAO</name>
<evidence type="ECO:0000256" key="9">
    <source>
        <dbReference type="ARBA" id="ARBA00022801"/>
    </source>
</evidence>
<sequence length="207" mass="24086">MGKKQKYYVVWDGHHPGVYKTWEECKLQTKNYPQAKYKSFPNQATAEEAFNMGFYEFQKLNKLHKLKSKLPQEVERNSICVDAASSGNPGKMEYRGVDTQTQKQLFHKGPFDQATNNIGEFLALVHGLAFLHQQKSSRAIYSDSRIAIGWVKKKHCKTKLKKTARNAEVFELIKRAEDWLKTHQYSTKILKWETKIWGEIPADFGRK</sequence>
<reference evidence="14 15" key="1">
    <citation type="submission" date="2019-04" db="EMBL/GenBank/DDBJ databases">
        <title>Psychroflexus halotolerans sp. nov., isolated from a marine solar saltern.</title>
        <authorList>
            <person name="Feng X."/>
        </authorList>
    </citation>
    <scope>NUCLEOTIDE SEQUENCE [LARGE SCALE GENOMIC DNA]</scope>
    <source>
        <strain evidence="14 15">WDS2C27</strain>
    </source>
</reference>
<dbReference type="GO" id="GO:0046872">
    <property type="term" value="F:metal ion binding"/>
    <property type="evidence" value="ECO:0007669"/>
    <property type="project" value="UniProtKB-KW"/>
</dbReference>
<evidence type="ECO:0000259" key="13">
    <source>
        <dbReference type="PROSITE" id="PS50879"/>
    </source>
</evidence>
<comment type="similarity">
    <text evidence="3 11">Belongs to the RNase H family.</text>
</comment>
<evidence type="ECO:0000256" key="12">
    <source>
        <dbReference type="PIRSR" id="PIRSR037839-1"/>
    </source>
</evidence>
<comment type="cofactor">
    <cofactor evidence="1">
        <name>Mg(2+)</name>
        <dbReference type="ChEBI" id="CHEBI:18420"/>
    </cofactor>
</comment>
<keyword evidence="11" id="KW-0963">Cytoplasm</keyword>
<dbReference type="InterPro" id="IPR009027">
    <property type="entry name" value="Ribosomal_bL9/RNase_H1_N"/>
</dbReference>
<keyword evidence="6 11" id="KW-0540">Nuclease</keyword>
<organism evidence="14 15">
    <name type="scientific">Mesohalobacter halotolerans</name>
    <dbReference type="NCBI Taxonomy" id="1883405"/>
    <lineage>
        <taxon>Bacteria</taxon>
        <taxon>Pseudomonadati</taxon>
        <taxon>Bacteroidota</taxon>
        <taxon>Flavobacteriia</taxon>
        <taxon>Flavobacteriales</taxon>
        <taxon>Flavobacteriaceae</taxon>
        <taxon>Mesohalobacter</taxon>
    </lineage>
</organism>
<dbReference type="AlphaFoldDB" id="A0A4U5TU98"/>
<dbReference type="Pfam" id="PF01693">
    <property type="entry name" value="Cauli_VI"/>
    <property type="match status" value="1"/>
</dbReference>
<comment type="subcellular location">
    <subcellularLocation>
        <location evidence="11">Cytoplasm</location>
    </subcellularLocation>
</comment>
<keyword evidence="12" id="KW-0464">Manganese</keyword>
<evidence type="ECO:0000256" key="2">
    <source>
        <dbReference type="ARBA" id="ARBA00004065"/>
    </source>
</evidence>
<dbReference type="OrthoDB" id="9811552at2"/>
<evidence type="ECO:0000256" key="3">
    <source>
        <dbReference type="ARBA" id="ARBA00005300"/>
    </source>
</evidence>
<dbReference type="Pfam" id="PF00075">
    <property type="entry name" value="RNase_H"/>
    <property type="match status" value="1"/>
</dbReference>
<dbReference type="FunFam" id="3.40.970.10:FF:000002">
    <property type="entry name" value="Ribonuclease H"/>
    <property type="match status" value="1"/>
</dbReference>
<dbReference type="PROSITE" id="PS50879">
    <property type="entry name" value="RNASE_H_1"/>
    <property type="match status" value="1"/>
</dbReference>
<dbReference type="InterPro" id="IPR012337">
    <property type="entry name" value="RNaseH-like_sf"/>
</dbReference>
<keyword evidence="7 11" id="KW-0479">Metal-binding</keyword>
<keyword evidence="15" id="KW-1185">Reference proteome</keyword>
<feature type="binding site" evidence="12">
    <location>
        <position position="143"/>
    </location>
    <ligand>
        <name>Mg(2+)</name>
        <dbReference type="ChEBI" id="CHEBI:18420"/>
        <label>2</label>
    </ligand>
</feature>
<feature type="domain" description="RNase H type-1" evidence="13">
    <location>
        <begin position="73"/>
        <end position="207"/>
    </location>
</feature>
<dbReference type="GO" id="GO:0005737">
    <property type="term" value="C:cytoplasm"/>
    <property type="evidence" value="ECO:0007669"/>
    <property type="project" value="UniProtKB-SubCell"/>
</dbReference>
<dbReference type="PIRSF" id="PIRSF037839">
    <property type="entry name" value="Ribonuclease_H"/>
    <property type="match status" value="1"/>
</dbReference>
<evidence type="ECO:0000256" key="10">
    <source>
        <dbReference type="ARBA" id="ARBA00022842"/>
    </source>
</evidence>
<evidence type="ECO:0000256" key="11">
    <source>
        <dbReference type="PIRNR" id="PIRNR037839"/>
    </source>
</evidence>
<dbReference type="Proteomes" id="UP000306552">
    <property type="component" value="Unassembled WGS sequence"/>
</dbReference>
<dbReference type="RefSeq" id="WP_138930778.1">
    <property type="nucleotide sequence ID" value="NZ_SWMU01000001.1"/>
</dbReference>
<feature type="binding site" evidence="12">
    <location>
        <position position="203"/>
    </location>
    <ligand>
        <name>Mg(2+)</name>
        <dbReference type="ChEBI" id="CHEBI:18420"/>
        <label>1</label>
    </ligand>
</feature>
<evidence type="ECO:0000313" key="15">
    <source>
        <dbReference type="Proteomes" id="UP000306552"/>
    </source>
</evidence>
<keyword evidence="10 11" id="KW-0460">Magnesium</keyword>
<protein>
    <recommendedName>
        <fullName evidence="5 11">Ribonuclease H</fullName>
        <ecNumber evidence="4 11">3.1.26.4</ecNumber>
    </recommendedName>
</protein>
<dbReference type="InterPro" id="IPR036397">
    <property type="entry name" value="RNaseH_sf"/>
</dbReference>
<dbReference type="SUPFAM" id="SSF53098">
    <property type="entry name" value="Ribonuclease H-like"/>
    <property type="match status" value="1"/>
</dbReference>
<dbReference type="InterPro" id="IPR017290">
    <property type="entry name" value="RNase_H_bac"/>
</dbReference>
<dbReference type="GO" id="GO:0003676">
    <property type="term" value="F:nucleic acid binding"/>
    <property type="evidence" value="ECO:0007669"/>
    <property type="project" value="UniProtKB-UniRule"/>
</dbReference>
<comment type="catalytic activity">
    <reaction evidence="11">
        <text>Endonucleolytic cleavage to 5'-phosphomonoester.</text>
        <dbReference type="EC" id="3.1.26.4"/>
    </reaction>
</comment>
<evidence type="ECO:0000256" key="4">
    <source>
        <dbReference type="ARBA" id="ARBA00012180"/>
    </source>
</evidence>
<dbReference type="EC" id="3.1.26.4" evidence="4 11"/>
<comment type="cofactor">
    <cofactor evidence="12">
        <name>Mn(2+)</name>
        <dbReference type="ChEBI" id="CHEBI:29035"/>
    </cofactor>
    <cofactor evidence="12">
        <name>Mg(2+)</name>
        <dbReference type="ChEBI" id="CHEBI:18420"/>
    </cofactor>
    <text evidence="12">Binds 2 metal ions per subunit. Manganese or magnesium.</text>
</comment>
<keyword evidence="9 11" id="KW-0378">Hydrolase</keyword>
<evidence type="ECO:0000256" key="7">
    <source>
        <dbReference type="ARBA" id="ARBA00022723"/>
    </source>
</evidence>
<evidence type="ECO:0000313" key="14">
    <source>
        <dbReference type="EMBL" id="TKS57074.1"/>
    </source>
</evidence>
<dbReference type="EMBL" id="SWMU01000001">
    <property type="protein sequence ID" value="TKS57074.1"/>
    <property type="molecule type" value="Genomic_DNA"/>
</dbReference>
<dbReference type="InterPro" id="IPR011320">
    <property type="entry name" value="RNase_H1_N"/>
</dbReference>
<comment type="function">
    <text evidence="2 11">Endonuclease that specifically degrades the RNA of RNA-DNA hybrids.</text>
</comment>
<evidence type="ECO:0000256" key="5">
    <source>
        <dbReference type="ARBA" id="ARBA00017721"/>
    </source>
</evidence>
<accession>A0A4U5TU98</accession>
<proteinExistence type="inferred from homology"/>
<feature type="binding site" evidence="12">
    <location>
        <position position="82"/>
    </location>
    <ligand>
        <name>Mg(2+)</name>
        <dbReference type="ChEBI" id="CHEBI:18420"/>
        <label>1</label>
    </ligand>
</feature>
<evidence type="ECO:0000256" key="6">
    <source>
        <dbReference type="ARBA" id="ARBA00022722"/>
    </source>
</evidence>
<dbReference type="Gene3D" id="3.30.420.10">
    <property type="entry name" value="Ribonuclease H-like superfamily/Ribonuclease H"/>
    <property type="match status" value="1"/>
</dbReference>
<dbReference type="InterPro" id="IPR037056">
    <property type="entry name" value="RNase_H1_N_sf"/>
</dbReference>
<dbReference type="SUPFAM" id="SSF55658">
    <property type="entry name" value="L9 N-domain-like"/>
    <property type="match status" value="1"/>
</dbReference>
<dbReference type="GO" id="GO:0004523">
    <property type="term" value="F:RNA-DNA hybrid ribonuclease activity"/>
    <property type="evidence" value="ECO:0007669"/>
    <property type="project" value="UniProtKB-UniRule"/>
</dbReference>
<evidence type="ECO:0000256" key="8">
    <source>
        <dbReference type="ARBA" id="ARBA00022759"/>
    </source>
</evidence>
<feature type="binding site" evidence="12">
    <location>
        <position position="120"/>
    </location>
    <ligand>
        <name>Mg(2+)</name>
        <dbReference type="ChEBI" id="CHEBI:18420"/>
        <label>2</label>
    </ligand>
</feature>
<comment type="caution">
    <text evidence="14">The sequence shown here is derived from an EMBL/GenBank/DDBJ whole genome shotgun (WGS) entry which is preliminary data.</text>
</comment>
<gene>
    <name evidence="14" type="ORF">FCN74_01260</name>
</gene>
<dbReference type="Gene3D" id="3.40.970.10">
    <property type="entry name" value="Ribonuclease H1, N-terminal domain"/>
    <property type="match status" value="1"/>
</dbReference>
<evidence type="ECO:0000256" key="1">
    <source>
        <dbReference type="ARBA" id="ARBA00001946"/>
    </source>
</evidence>